<feature type="domain" description="SAF" evidence="1">
    <location>
        <begin position="38"/>
        <end position="97"/>
    </location>
</feature>
<reference evidence="2 3" key="1">
    <citation type="submission" date="2023-07" db="EMBL/GenBank/DDBJ databases">
        <title>Sorghum-associated microbial communities from plants grown in Nebraska, USA.</title>
        <authorList>
            <person name="Schachtman D."/>
        </authorList>
    </citation>
    <scope>NUCLEOTIDE SEQUENCE [LARGE SCALE GENOMIC DNA]</scope>
    <source>
        <strain evidence="2 3">BE248</strain>
    </source>
</reference>
<dbReference type="EMBL" id="JAVDWH010000001">
    <property type="protein sequence ID" value="MDR7086051.1"/>
    <property type="molecule type" value="Genomic_DNA"/>
</dbReference>
<comment type="caution">
    <text evidence="2">The sequence shown here is derived from an EMBL/GenBank/DDBJ whole genome shotgun (WGS) entry which is preliminary data.</text>
</comment>
<sequence length="194" mass="20248">MDSIRRFVFLHHRLLAAICTGLAVLAGLSAVRQSPGGVSVVVARYDLASGHIVEKSDVRVATLTNAPDHALTSSRAIGRRVAGPMRAGEPFTDYRVLRPDALDGYGEGAVLTSISIPDADGLTGLQVGDRIDVVAVDPNGESKAEVVARDVEVVTIPSGEESDALALGIVTTEKVALDLASAGLESRFTVMQSS</sequence>
<proteinExistence type="predicted"/>
<dbReference type="Proteomes" id="UP001257739">
    <property type="component" value="Unassembled WGS sequence"/>
</dbReference>
<keyword evidence="3" id="KW-1185">Reference proteome</keyword>
<dbReference type="InterPro" id="IPR013974">
    <property type="entry name" value="SAF"/>
</dbReference>
<dbReference type="CDD" id="cd11614">
    <property type="entry name" value="SAF_CpaB_FlgA_like"/>
    <property type="match status" value="1"/>
</dbReference>
<dbReference type="SMART" id="SM00858">
    <property type="entry name" value="SAF"/>
    <property type="match status" value="1"/>
</dbReference>
<evidence type="ECO:0000313" key="2">
    <source>
        <dbReference type="EMBL" id="MDR7086051.1"/>
    </source>
</evidence>
<name>A0ABU1ULK4_9ACTN</name>
<evidence type="ECO:0000313" key="3">
    <source>
        <dbReference type="Proteomes" id="UP001257739"/>
    </source>
</evidence>
<dbReference type="Pfam" id="PF08666">
    <property type="entry name" value="SAF"/>
    <property type="match status" value="1"/>
</dbReference>
<gene>
    <name evidence="2" type="ORF">J2X11_000890</name>
</gene>
<organism evidence="2 3">
    <name type="scientific">Aeromicrobium panaciterrae</name>
    <dbReference type="NCBI Taxonomy" id="363861"/>
    <lineage>
        <taxon>Bacteria</taxon>
        <taxon>Bacillati</taxon>
        <taxon>Actinomycetota</taxon>
        <taxon>Actinomycetes</taxon>
        <taxon>Propionibacteriales</taxon>
        <taxon>Nocardioidaceae</taxon>
        <taxon>Aeromicrobium</taxon>
    </lineage>
</organism>
<evidence type="ECO:0000259" key="1">
    <source>
        <dbReference type="SMART" id="SM00858"/>
    </source>
</evidence>
<accession>A0ABU1ULK4</accession>
<dbReference type="RefSeq" id="WP_309967198.1">
    <property type="nucleotide sequence ID" value="NZ_JAVDWH010000001.1"/>
</dbReference>
<protein>
    <submittedName>
        <fullName evidence="2">Flp pilus assembly protein CpaB</fullName>
    </submittedName>
</protein>